<proteinExistence type="predicted"/>
<keyword evidence="2" id="KW-1185">Reference proteome</keyword>
<sequence length="145" mass="15689">MQTTTVANTDRAEQLEALGFTSEADYEQHHQILQKARDLGEQALRDTRAAGGLEYVHLSETGPHAGRRLCLAPKDQSSRSVHAMYAPLNNPTFLASVCEKCLHVWCLEAYDDGDDIPDYLVGPRAAAKLAAAKAEAPVVGEKGGQ</sequence>
<reference evidence="2" key="1">
    <citation type="journal article" date="2019" name="Int. J. Syst. Evol. Microbiol.">
        <title>The Global Catalogue of Microorganisms (GCM) 10K type strain sequencing project: providing services to taxonomists for standard genome sequencing and annotation.</title>
        <authorList>
            <consortium name="The Broad Institute Genomics Platform"/>
            <consortium name="The Broad Institute Genome Sequencing Center for Infectious Disease"/>
            <person name="Wu L."/>
            <person name="Ma J."/>
        </authorList>
    </citation>
    <scope>NUCLEOTIDE SEQUENCE [LARGE SCALE GENOMIC DNA]</scope>
    <source>
        <strain evidence="2">CGMCC 4.5798</strain>
    </source>
</reference>
<dbReference type="EMBL" id="JBHSMZ010000014">
    <property type="protein sequence ID" value="MFC5550335.1"/>
    <property type="molecule type" value="Genomic_DNA"/>
</dbReference>
<evidence type="ECO:0000313" key="1">
    <source>
        <dbReference type="EMBL" id="MFC5550335.1"/>
    </source>
</evidence>
<dbReference type="Proteomes" id="UP001596086">
    <property type="component" value="Unassembled WGS sequence"/>
</dbReference>
<organism evidence="1 2">
    <name type="scientific">Massilia aerilata</name>
    <dbReference type="NCBI Taxonomy" id="453817"/>
    <lineage>
        <taxon>Bacteria</taxon>
        <taxon>Pseudomonadati</taxon>
        <taxon>Pseudomonadota</taxon>
        <taxon>Betaproteobacteria</taxon>
        <taxon>Burkholderiales</taxon>
        <taxon>Oxalobacteraceae</taxon>
        <taxon>Telluria group</taxon>
        <taxon>Massilia</taxon>
    </lineage>
</organism>
<gene>
    <name evidence="1" type="ORF">ACFPO9_17600</name>
</gene>
<name>A0ABW0S3M2_9BURK</name>
<protein>
    <submittedName>
        <fullName evidence="1">Uncharacterized protein</fullName>
    </submittedName>
</protein>
<accession>A0ABW0S3M2</accession>
<comment type="caution">
    <text evidence="1">The sequence shown here is derived from an EMBL/GenBank/DDBJ whole genome shotgun (WGS) entry which is preliminary data.</text>
</comment>
<evidence type="ECO:0000313" key="2">
    <source>
        <dbReference type="Proteomes" id="UP001596086"/>
    </source>
</evidence>
<dbReference type="RefSeq" id="WP_379772768.1">
    <property type="nucleotide sequence ID" value="NZ_JBHSMZ010000014.1"/>
</dbReference>